<accession>A0AAN9APB4</accession>
<name>A0AAN9APB4_9CAEN</name>
<keyword evidence="3" id="KW-1185">Reference proteome</keyword>
<proteinExistence type="predicted"/>
<dbReference type="InterPro" id="IPR016187">
    <property type="entry name" value="CTDL_fold"/>
</dbReference>
<comment type="caution">
    <text evidence="2">The sequence shown here is derived from an EMBL/GenBank/DDBJ whole genome shotgun (WGS) entry which is preliminary data.</text>
</comment>
<sequence length="155" mass="16811">MTFSLCFLGVGVFLLGNTLAGLTPSCLPGEVELDDVCVWSPLTATSDLSDTFSQCAQQGGQPFTFTSFDLLNNARTLLSVESVELFVPAIKNNYTYRWLSAANSSNTASAAFFSDDVINSDVTGKDCVTVMKSNFTAQDCISDFRFICSRGDQYN</sequence>
<protein>
    <recommendedName>
        <fullName evidence="4">C-type lectin domain-containing protein</fullName>
    </recommendedName>
</protein>
<dbReference type="Proteomes" id="UP001374579">
    <property type="component" value="Unassembled WGS sequence"/>
</dbReference>
<evidence type="ECO:0000313" key="3">
    <source>
        <dbReference type="Proteomes" id="UP001374579"/>
    </source>
</evidence>
<feature type="signal peptide" evidence="1">
    <location>
        <begin position="1"/>
        <end position="20"/>
    </location>
</feature>
<gene>
    <name evidence="2" type="ORF">V1264_010308</name>
</gene>
<dbReference type="AlphaFoldDB" id="A0AAN9APB4"/>
<dbReference type="EMBL" id="JBAMIC010000024">
    <property type="protein sequence ID" value="KAK7090524.1"/>
    <property type="molecule type" value="Genomic_DNA"/>
</dbReference>
<organism evidence="2 3">
    <name type="scientific">Littorina saxatilis</name>
    <dbReference type="NCBI Taxonomy" id="31220"/>
    <lineage>
        <taxon>Eukaryota</taxon>
        <taxon>Metazoa</taxon>
        <taxon>Spiralia</taxon>
        <taxon>Lophotrochozoa</taxon>
        <taxon>Mollusca</taxon>
        <taxon>Gastropoda</taxon>
        <taxon>Caenogastropoda</taxon>
        <taxon>Littorinimorpha</taxon>
        <taxon>Littorinoidea</taxon>
        <taxon>Littorinidae</taxon>
        <taxon>Littorina</taxon>
    </lineage>
</organism>
<evidence type="ECO:0008006" key="4">
    <source>
        <dbReference type="Google" id="ProtNLM"/>
    </source>
</evidence>
<dbReference type="Gene3D" id="3.10.100.10">
    <property type="entry name" value="Mannose-Binding Protein A, subunit A"/>
    <property type="match status" value="1"/>
</dbReference>
<feature type="chain" id="PRO_5042897710" description="C-type lectin domain-containing protein" evidence="1">
    <location>
        <begin position="21"/>
        <end position="155"/>
    </location>
</feature>
<reference evidence="2 3" key="1">
    <citation type="submission" date="2024-02" db="EMBL/GenBank/DDBJ databases">
        <title>Chromosome-scale genome assembly of the rough periwinkle Littorina saxatilis.</title>
        <authorList>
            <person name="De Jode A."/>
            <person name="Faria R."/>
            <person name="Formenti G."/>
            <person name="Sims Y."/>
            <person name="Smith T.P."/>
            <person name="Tracey A."/>
            <person name="Wood J.M.D."/>
            <person name="Zagrodzka Z.B."/>
            <person name="Johannesson K."/>
            <person name="Butlin R.K."/>
            <person name="Leder E.H."/>
        </authorList>
    </citation>
    <scope>NUCLEOTIDE SEQUENCE [LARGE SCALE GENOMIC DNA]</scope>
    <source>
        <strain evidence="2">Snail1</strain>
        <tissue evidence="2">Muscle</tissue>
    </source>
</reference>
<evidence type="ECO:0000256" key="1">
    <source>
        <dbReference type="SAM" id="SignalP"/>
    </source>
</evidence>
<dbReference type="SUPFAM" id="SSF56436">
    <property type="entry name" value="C-type lectin-like"/>
    <property type="match status" value="1"/>
</dbReference>
<dbReference type="InterPro" id="IPR016186">
    <property type="entry name" value="C-type_lectin-like/link_sf"/>
</dbReference>
<keyword evidence="1" id="KW-0732">Signal</keyword>
<evidence type="ECO:0000313" key="2">
    <source>
        <dbReference type="EMBL" id="KAK7090524.1"/>
    </source>
</evidence>